<dbReference type="Proteomes" id="UP000637906">
    <property type="component" value="Unassembled WGS sequence"/>
</dbReference>
<dbReference type="SUPFAM" id="SSF52540">
    <property type="entry name" value="P-loop containing nucleoside triphosphate hydrolases"/>
    <property type="match status" value="1"/>
</dbReference>
<evidence type="ECO:0000259" key="1">
    <source>
        <dbReference type="Pfam" id="PF07693"/>
    </source>
</evidence>
<reference evidence="2 3" key="1">
    <citation type="journal article" date="2021" name="Microb. Ecol.">
        <title>Candidatus Mesenet longicola: Novel Endosymbionts of Brontispa longissima that Induce Cytoplasmic Incompatibility.</title>
        <authorList>
            <person name="Takano S."/>
            <person name="Gotoh Y."/>
            <person name="Hayashi T."/>
        </authorList>
    </citation>
    <scope>NUCLEOTIDE SEQUENCE [LARGE SCALE GENOMIC DNA]</scope>
    <source>
        <strain evidence="2">L5</strain>
    </source>
</reference>
<sequence>MFITFFQKIRQLFKKKKVEEKKYEAWQEDCLGYQDIAINFTKIIKVIKDQHHIISLEADPGLGKTFFLQNWALDLKKQNEIAVYYDAWNINALEQPLAPLLSFMFDNLFISKKIKKSIVRKFKNINDQLFSLDTLGKLINKSPLGIFSVFVDVTREAEKKERSEISLNELTAYNTRRKNMEDFKIQFTEIVNKIRNSKNIYVLIDNLELCRTKYIIDFFEYIKYSLNIDGLVFILATHKSQSNVKKTVNTSFGMQERFVDLSLFLPRVPVEKFTNKQFQNIILSRPIEEIKSSFTVLCRIFLLSLKDIKRCVYAINLLFLVYPQAKLFLPNLFSFLIILQLVNHELYESLGMDILSTTDFFIALDKPVINNYQQEWQDLKAALETSFSNINNFSPLKDTLAQLDGNEYVINYMKRMIAYVV</sequence>
<keyword evidence="3" id="KW-1185">Reference proteome</keyword>
<accession>A0A8J3HUU0</accession>
<dbReference type="InterPro" id="IPR011646">
    <property type="entry name" value="KAP_P-loop"/>
</dbReference>
<proteinExistence type="predicted"/>
<name>A0A8J3HUU0_9RICK</name>
<gene>
    <name evidence="2" type="ORF">sL5_06550</name>
</gene>
<dbReference type="InterPro" id="IPR027417">
    <property type="entry name" value="P-loop_NTPase"/>
</dbReference>
<feature type="domain" description="KAP NTPase" evidence="1">
    <location>
        <begin position="34"/>
        <end position="253"/>
    </location>
</feature>
<evidence type="ECO:0000313" key="3">
    <source>
        <dbReference type="Proteomes" id="UP000637906"/>
    </source>
</evidence>
<evidence type="ECO:0000313" key="2">
    <source>
        <dbReference type="EMBL" id="GHM59662.1"/>
    </source>
</evidence>
<organism evidence="2 3">
    <name type="scientific">Candidatus Mesenet longicola</name>
    <dbReference type="NCBI Taxonomy" id="1892558"/>
    <lineage>
        <taxon>Bacteria</taxon>
        <taxon>Pseudomonadati</taxon>
        <taxon>Pseudomonadota</taxon>
        <taxon>Alphaproteobacteria</taxon>
        <taxon>Rickettsiales</taxon>
        <taxon>Anaplasmataceae</taxon>
        <taxon>Candidatus Mesenet</taxon>
    </lineage>
</organism>
<dbReference type="Pfam" id="PF07693">
    <property type="entry name" value="KAP_NTPase"/>
    <property type="match status" value="1"/>
</dbReference>
<protein>
    <recommendedName>
        <fullName evidence="1">KAP NTPase domain-containing protein</fullName>
    </recommendedName>
</protein>
<dbReference type="EMBL" id="BNGU01000025">
    <property type="protein sequence ID" value="GHM59662.1"/>
    <property type="molecule type" value="Genomic_DNA"/>
</dbReference>
<comment type="caution">
    <text evidence="2">The sequence shown here is derived from an EMBL/GenBank/DDBJ whole genome shotgun (WGS) entry which is preliminary data.</text>
</comment>
<dbReference type="AlphaFoldDB" id="A0A8J3HUU0"/>